<reference evidence="10" key="1">
    <citation type="journal article" date="2023" name="G3 (Bethesda)">
        <title>A reference genome for the long-term kleptoplast-retaining sea slug Elysia crispata morphotype clarki.</title>
        <authorList>
            <person name="Eastman K.E."/>
            <person name="Pendleton A.L."/>
            <person name="Shaikh M.A."/>
            <person name="Suttiyut T."/>
            <person name="Ogas R."/>
            <person name="Tomko P."/>
            <person name="Gavelis G."/>
            <person name="Widhalm J.R."/>
            <person name="Wisecaver J.H."/>
        </authorList>
    </citation>
    <scope>NUCLEOTIDE SEQUENCE</scope>
    <source>
        <strain evidence="10">ECLA1</strain>
    </source>
</reference>
<dbReference type="Pfam" id="PF00207">
    <property type="entry name" value="A2M"/>
    <property type="match status" value="1"/>
</dbReference>
<evidence type="ECO:0000256" key="2">
    <source>
        <dbReference type="ARBA" id="ARBA00022690"/>
    </source>
</evidence>
<dbReference type="InterPro" id="IPR008930">
    <property type="entry name" value="Terpenoid_cyclase/PrenylTrfase"/>
</dbReference>
<dbReference type="PANTHER" id="PTHR11412:SF136">
    <property type="entry name" value="CD109 ANTIGEN"/>
    <property type="match status" value="1"/>
</dbReference>
<dbReference type="SMART" id="SM01419">
    <property type="entry name" value="Thiol-ester_cl"/>
    <property type="match status" value="1"/>
</dbReference>
<dbReference type="SUPFAM" id="SSF48239">
    <property type="entry name" value="Terpenoid cyclases/Protein prenyltransferases"/>
    <property type="match status" value="1"/>
</dbReference>
<organism evidence="10 11">
    <name type="scientific">Elysia crispata</name>
    <name type="common">lettuce slug</name>
    <dbReference type="NCBI Taxonomy" id="231223"/>
    <lineage>
        <taxon>Eukaryota</taxon>
        <taxon>Metazoa</taxon>
        <taxon>Spiralia</taxon>
        <taxon>Lophotrochozoa</taxon>
        <taxon>Mollusca</taxon>
        <taxon>Gastropoda</taxon>
        <taxon>Heterobranchia</taxon>
        <taxon>Euthyneura</taxon>
        <taxon>Panpulmonata</taxon>
        <taxon>Sacoglossa</taxon>
        <taxon>Placobranchoidea</taxon>
        <taxon>Plakobranchidae</taxon>
        <taxon>Elysia</taxon>
    </lineage>
</organism>
<dbReference type="SUPFAM" id="SSF81296">
    <property type="entry name" value="E set domains"/>
    <property type="match status" value="1"/>
</dbReference>
<dbReference type="Proteomes" id="UP001283361">
    <property type="component" value="Unassembled WGS sequence"/>
</dbReference>
<feature type="non-terminal residue" evidence="10">
    <location>
        <position position="1"/>
    </location>
</feature>
<dbReference type="InterPro" id="IPR001599">
    <property type="entry name" value="Macroglobln_a2"/>
</dbReference>
<evidence type="ECO:0000256" key="5">
    <source>
        <dbReference type="ARBA" id="ARBA00022966"/>
    </source>
</evidence>
<comment type="similarity">
    <text evidence="1">Belongs to the protease inhibitor I39 (alpha-2-macroglobulin) family.</text>
</comment>
<keyword evidence="4" id="KW-0722">Serine protease inhibitor</keyword>
<dbReference type="Gene3D" id="1.50.10.20">
    <property type="match status" value="1"/>
</dbReference>
<keyword evidence="6" id="KW-1015">Disulfide bond</keyword>
<dbReference type="FunFam" id="2.60.40.10:FF:000155">
    <property type="entry name" value="complement C3 isoform X1"/>
    <property type="match status" value="1"/>
</dbReference>
<keyword evidence="2" id="KW-0646">Protease inhibitor</keyword>
<evidence type="ECO:0000256" key="1">
    <source>
        <dbReference type="ARBA" id="ARBA00010952"/>
    </source>
</evidence>
<dbReference type="InterPro" id="IPR009048">
    <property type="entry name" value="A-macroglobulin_rcpt-bd"/>
</dbReference>
<comment type="caution">
    <text evidence="10">The sequence shown here is derived from an EMBL/GenBank/DDBJ whole genome shotgun (WGS) entry which is preliminary data.</text>
</comment>
<evidence type="ECO:0000256" key="7">
    <source>
        <dbReference type="ARBA" id="ARBA00023180"/>
    </source>
</evidence>
<protein>
    <submittedName>
        <fullName evidence="10">Uncharacterized protein</fullName>
    </submittedName>
</protein>
<dbReference type="Gene3D" id="2.60.40.690">
    <property type="entry name" value="Alpha-macroglobulin, receptor-binding domain"/>
    <property type="match status" value="1"/>
</dbReference>
<dbReference type="GO" id="GO:0004867">
    <property type="term" value="F:serine-type endopeptidase inhibitor activity"/>
    <property type="evidence" value="ECO:0007669"/>
    <property type="project" value="UniProtKB-KW"/>
</dbReference>
<evidence type="ECO:0000256" key="6">
    <source>
        <dbReference type="ARBA" id="ARBA00023157"/>
    </source>
</evidence>
<evidence type="ECO:0000259" key="9">
    <source>
        <dbReference type="SMART" id="SM01361"/>
    </source>
</evidence>
<dbReference type="AlphaFoldDB" id="A0AAE0YTS4"/>
<dbReference type="Gene3D" id="2.60.40.10">
    <property type="entry name" value="Immunoglobulins"/>
    <property type="match status" value="1"/>
</dbReference>
<keyword evidence="11" id="KW-1185">Reference proteome</keyword>
<evidence type="ECO:0000313" key="11">
    <source>
        <dbReference type="Proteomes" id="UP001283361"/>
    </source>
</evidence>
<feature type="domain" description="Alpha-macroglobulin receptor-binding" evidence="9">
    <location>
        <begin position="638"/>
        <end position="722"/>
    </location>
</feature>
<accession>A0AAE0YTS4</accession>
<dbReference type="PANTHER" id="PTHR11412">
    <property type="entry name" value="MACROGLOBULIN / COMPLEMENT"/>
    <property type="match status" value="1"/>
</dbReference>
<dbReference type="InterPro" id="IPR036595">
    <property type="entry name" value="A-macroglobulin_rcpt-bd_sf"/>
</dbReference>
<dbReference type="InterPro" id="IPR041813">
    <property type="entry name" value="A2M_TED"/>
</dbReference>
<dbReference type="FunFam" id="1.50.10.20:FF:000001">
    <property type="entry name" value="CD109 isoform 1"/>
    <property type="match status" value="1"/>
</dbReference>
<dbReference type="GO" id="GO:0005615">
    <property type="term" value="C:extracellular space"/>
    <property type="evidence" value="ECO:0007669"/>
    <property type="project" value="InterPro"/>
</dbReference>
<dbReference type="Pfam" id="PF07677">
    <property type="entry name" value="A2M_recep"/>
    <property type="match status" value="1"/>
</dbReference>
<keyword evidence="3" id="KW-0732">Signal</keyword>
<evidence type="ECO:0000259" key="8">
    <source>
        <dbReference type="SMART" id="SM01360"/>
    </source>
</evidence>
<keyword evidence="5" id="KW-0882">Thioester bond</keyword>
<dbReference type="SUPFAM" id="SSF49410">
    <property type="entry name" value="Alpha-macroglobulin receptor domain"/>
    <property type="match status" value="1"/>
</dbReference>
<dbReference type="Pfam" id="PF07678">
    <property type="entry name" value="TED_complement"/>
    <property type="match status" value="1"/>
</dbReference>
<gene>
    <name evidence="10" type="ORF">RRG08_048498</name>
</gene>
<evidence type="ECO:0000256" key="3">
    <source>
        <dbReference type="ARBA" id="ARBA00022729"/>
    </source>
</evidence>
<dbReference type="Gene3D" id="2.60.120.1540">
    <property type="match status" value="1"/>
</dbReference>
<keyword evidence="7" id="KW-0325">Glycoprotein</keyword>
<evidence type="ECO:0000256" key="4">
    <source>
        <dbReference type="ARBA" id="ARBA00022900"/>
    </source>
</evidence>
<dbReference type="InterPro" id="IPR047565">
    <property type="entry name" value="Alpha-macroglob_thiol-ester_cl"/>
</dbReference>
<proteinExistence type="inferred from homology"/>
<dbReference type="InterPro" id="IPR014756">
    <property type="entry name" value="Ig_E-set"/>
</dbReference>
<dbReference type="CDD" id="cd02897">
    <property type="entry name" value="A2M_2"/>
    <property type="match status" value="1"/>
</dbReference>
<dbReference type="InterPro" id="IPR019742">
    <property type="entry name" value="MacrogloblnA2_CS"/>
</dbReference>
<dbReference type="InterPro" id="IPR013783">
    <property type="entry name" value="Ig-like_fold"/>
</dbReference>
<dbReference type="SMART" id="SM01360">
    <property type="entry name" value="A2M"/>
    <property type="match status" value="1"/>
</dbReference>
<dbReference type="InterPro" id="IPR050473">
    <property type="entry name" value="A2M/Complement_sys"/>
</dbReference>
<dbReference type="SMART" id="SM01361">
    <property type="entry name" value="A2M_recep"/>
    <property type="match status" value="1"/>
</dbReference>
<evidence type="ECO:0000313" key="10">
    <source>
        <dbReference type="EMBL" id="KAK3756907.1"/>
    </source>
</evidence>
<dbReference type="EMBL" id="JAWDGP010005444">
    <property type="protein sequence ID" value="KAK3756907.1"/>
    <property type="molecule type" value="Genomic_DNA"/>
</dbReference>
<sequence length="747" mass="82387">VVAEGIFAGISARQLDFYNLEGSIINRSDFSEVIPWILPLGSHPQKLSAFATNQVSGFGIAPTQAKLTVFKSFFVSLNLPYSVTRGEQLALQANVFNYLQQNVTVRVTLAMSADFLNIFIDDNGLETYSQEEVFQDVMVVAGDAKSVYFPIIPSQVGRINLEVKAQTTIAADAVRRQLLVEAEGVPKEYNVPVLIDLAEGRTSFTKTVNLTLPATTVAGSELVRVSAVGDLMGPTIAGLDSLLSMPTGCGEQTMLGLAPDVYVTDYLKSVHQLTPDIESKALGFMENGFQRELTFKHKDGSFSAFGNRDSSGSMWLTAFVMRVFHQAKSHIFVDKDIMWRAINWMIRQQAADGSFPEPGKVLDKKMQGQAAGGVGLTCFVYISLLENQDMFSSSYWTGKQTMLKALAFLETEVATSTDPYILAMASYAFQLAGSPQAQPVLDRLETMAVKEGAMRYWHKTEAPKAKQGSWHSPHSTKAIDIEMTSYVLLTYALKADKVGGKGIMQWVAQQRNPNGGFTSTQDTVVALNALSQFTKMTKGNNYNIHITTLLDSVPTYTFDITDANFLLLQTQETKTMPSEVKIDATGNGTALVEVSVFFNVESEVEDLTFDLSVTVIEETLSLLVVETCTRWLGQEDSSSMAVQEIGVPSGFSVSPEAITQLDILKRIEVQNKKVVLYFDQIGKSDVCLTFRAYRTGMVAKYQPTAIRVYDYYEPGNQVTQFYESKVLKESSLCESIIRNSATFSCRI</sequence>
<dbReference type="InterPro" id="IPR011626">
    <property type="entry name" value="Alpha-macroglobulin_TED"/>
</dbReference>
<feature type="domain" description="Alpha-2-macroglobulin" evidence="8">
    <location>
        <begin position="35"/>
        <end position="109"/>
    </location>
</feature>
<dbReference type="PROSITE" id="PS00477">
    <property type="entry name" value="ALPHA_2_MACROGLOBULIN"/>
    <property type="match status" value="1"/>
</dbReference>
<name>A0AAE0YTS4_9GAST</name>